<dbReference type="PANTHER" id="PTHR43836">
    <property type="entry name" value="CATECHOL O-METHYLTRANSFERASE 1-RELATED"/>
    <property type="match status" value="1"/>
</dbReference>
<proteinExistence type="inferred from homology"/>
<keyword evidence="4" id="KW-0949">S-adenosyl-L-methionine</keyword>
<dbReference type="FunFam" id="3.40.50.150:FF:000054">
    <property type="entry name" value="Catechol O-methyltransferase"/>
    <property type="match status" value="1"/>
</dbReference>
<evidence type="ECO:0000256" key="4">
    <source>
        <dbReference type="ARBA" id="ARBA00022691"/>
    </source>
</evidence>
<dbReference type="EC" id="2.1.1.6" evidence="1"/>
<keyword evidence="2" id="KW-0489">Methyltransferase</keyword>
<sequence length="247" mass="27232">MALQIGLLTAANSSVAASFNAEFYAEWPYAQPKDILPYVFENSQRGDLGAIISAIDKFGDYYPMYKCGDEKGLILETLVKDANPKHVVELGTFLGYSAVRMNSQLQKGAQFITVEAKPENADVARSIIEYAGFGDQVTLLKGRLAKDALPDVSKILNGSSADFVFLDHFKDCYLPDLKAMEQLGIVGKGSVIVADNVLYPGAPGFLEYVSDSSRYDTRLIPAKFEYDQKWKPDWTPQDDAISVSVFL</sequence>
<keyword evidence="5" id="KW-0128">Catecholamine metabolism</keyword>
<dbReference type="InterPro" id="IPR002935">
    <property type="entry name" value="SAM_O-MeTrfase"/>
</dbReference>
<dbReference type="PANTHER" id="PTHR43836:SF2">
    <property type="entry name" value="CATECHOL O-METHYLTRANSFERASE 1-RELATED"/>
    <property type="match status" value="1"/>
</dbReference>
<keyword evidence="3" id="KW-0808">Transferase</keyword>
<dbReference type="GO" id="GO:0032259">
    <property type="term" value="P:methylation"/>
    <property type="evidence" value="ECO:0007669"/>
    <property type="project" value="UniProtKB-KW"/>
</dbReference>
<evidence type="ECO:0000256" key="5">
    <source>
        <dbReference type="ARBA" id="ARBA00022939"/>
    </source>
</evidence>
<dbReference type="EMBL" id="LGRX02006497">
    <property type="protein sequence ID" value="KAK3276545.1"/>
    <property type="molecule type" value="Genomic_DNA"/>
</dbReference>
<comment type="similarity">
    <text evidence="6">Belongs to the class I-like SAM-binding methyltransferase superfamily. Cation-dependent O-methyltransferase family.</text>
</comment>
<dbReference type="Proteomes" id="UP001190700">
    <property type="component" value="Unassembled WGS sequence"/>
</dbReference>
<evidence type="ECO:0000256" key="1">
    <source>
        <dbReference type="ARBA" id="ARBA00012880"/>
    </source>
</evidence>
<evidence type="ECO:0000256" key="2">
    <source>
        <dbReference type="ARBA" id="ARBA00022603"/>
    </source>
</evidence>
<evidence type="ECO:0000256" key="3">
    <source>
        <dbReference type="ARBA" id="ARBA00022679"/>
    </source>
</evidence>
<reference evidence="7 8" key="1">
    <citation type="journal article" date="2015" name="Genome Biol. Evol.">
        <title>Comparative Genomics of a Bacterivorous Green Alga Reveals Evolutionary Causalities and Consequences of Phago-Mixotrophic Mode of Nutrition.</title>
        <authorList>
            <person name="Burns J.A."/>
            <person name="Paasch A."/>
            <person name="Narechania A."/>
            <person name="Kim E."/>
        </authorList>
    </citation>
    <scope>NUCLEOTIDE SEQUENCE [LARGE SCALE GENOMIC DNA]</scope>
    <source>
        <strain evidence="7 8">PLY_AMNH</strain>
    </source>
</reference>
<dbReference type="InterPro" id="IPR029063">
    <property type="entry name" value="SAM-dependent_MTases_sf"/>
</dbReference>
<evidence type="ECO:0000313" key="7">
    <source>
        <dbReference type="EMBL" id="KAK3276545.1"/>
    </source>
</evidence>
<dbReference type="Pfam" id="PF01596">
    <property type="entry name" value="Methyltransf_3"/>
    <property type="match status" value="1"/>
</dbReference>
<dbReference type="SUPFAM" id="SSF53335">
    <property type="entry name" value="S-adenosyl-L-methionine-dependent methyltransferases"/>
    <property type="match status" value="1"/>
</dbReference>
<accession>A0AAE0L9E3</accession>
<protein>
    <recommendedName>
        <fullName evidence="1">catechol O-methyltransferase</fullName>
        <ecNumber evidence="1">2.1.1.6</ecNumber>
    </recommendedName>
</protein>
<dbReference type="AlphaFoldDB" id="A0AAE0L9E3"/>
<dbReference type="Gene3D" id="3.40.50.150">
    <property type="entry name" value="Vaccinia Virus protein VP39"/>
    <property type="match status" value="1"/>
</dbReference>
<evidence type="ECO:0000313" key="8">
    <source>
        <dbReference type="Proteomes" id="UP001190700"/>
    </source>
</evidence>
<keyword evidence="8" id="KW-1185">Reference proteome</keyword>
<organism evidence="7 8">
    <name type="scientific">Cymbomonas tetramitiformis</name>
    <dbReference type="NCBI Taxonomy" id="36881"/>
    <lineage>
        <taxon>Eukaryota</taxon>
        <taxon>Viridiplantae</taxon>
        <taxon>Chlorophyta</taxon>
        <taxon>Pyramimonadophyceae</taxon>
        <taxon>Pyramimonadales</taxon>
        <taxon>Pyramimonadaceae</taxon>
        <taxon>Cymbomonas</taxon>
    </lineage>
</organism>
<evidence type="ECO:0000256" key="6">
    <source>
        <dbReference type="ARBA" id="ARBA00023453"/>
    </source>
</evidence>
<dbReference type="GO" id="GO:0006584">
    <property type="term" value="P:catecholamine metabolic process"/>
    <property type="evidence" value="ECO:0007669"/>
    <property type="project" value="UniProtKB-KW"/>
</dbReference>
<dbReference type="PROSITE" id="PS51682">
    <property type="entry name" value="SAM_OMT_I"/>
    <property type="match status" value="1"/>
</dbReference>
<name>A0AAE0L9E3_9CHLO</name>
<comment type="caution">
    <text evidence="7">The sequence shown here is derived from an EMBL/GenBank/DDBJ whole genome shotgun (WGS) entry which is preliminary data.</text>
</comment>
<dbReference type="GO" id="GO:0016206">
    <property type="term" value="F:catechol O-methyltransferase activity"/>
    <property type="evidence" value="ECO:0007669"/>
    <property type="project" value="UniProtKB-EC"/>
</dbReference>
<gene>
    <name evidence="7" type="ORF">CYMTET_15384</name>
</gene>